<dbReference type="EMBL" id="NIRR01000006">
    <property type="protein sequence ID" value="OWP64069.1"/>
    <property type="molecule type" value="Genomic_DNA"/>
</dbReference>
<organism evidence="1 2">
    <name type="scientific">Hymenobacter amundsenii</name>
    <dbReference type="NCBI Taxonomy" id="2006685"/>
    <lineage>
        <taxon>Bacteria</taxon>
        <taxon>Pseudomonadati</taxon>
        <taxon>Bacteroidota</taxon>
        <taxon>Cytophagia</taxon>
        <taxon>Cytophagales</taxon>
        <taxon>Hymenobacteraceae</taxon>
        <taxon>Hymenobacter</taxon>
    </lineage>
</organism>
<protein>
    <submittedName>
        <fullName evidence="1">Cell division protein</fullName>
    </submittedName>
</protein>
<keyword evidence="1" id="KW-0132">Cell division</keyword>
<proteinExistence type="predicted"/>
<evidence type="ECO:0000313" key="1">
    <source>
        <dbReference type="EMBL" id="OWP64069.1"/>
    </source>
</evidence>
<dbReference type="InterPro" id="IPR023393">
    <property type="entry name" value="START-like_dom_sf"/>
</dbReference>
<comment type="caution">
    <text evidence="1">The sequence shown here is derived from an EMBL/GenBank/DDBJ whole genome shotgun (WGS) entry which is preliminary data.</text>
</comment>
<keyword evidence="2" id="KW-1185">Reference proteome</keyword>
<accession>A0A246FN13</accession>
<dbReference type="GO" id="GO:0051301">
    <property type="term" value="P:cell division"/>
    <property type="evidence" value="ECO:0007669"/>
    <property type="project" value="UniProtKB-KW"/>
</dbReference>
<name>A0A246FN13_9BACT</name>
<dbReference type="AlphaFoldDB" id="A0A246FN13"/>
<sequence>MPTLEILTHINAPPERCFRWALSVDLHAISTRQTGETIVAGVRSGVLQLGDSVTFRARHFGVWQTLTSQITALDAPRYFCDEMQRGAFQYMRHEHYFEAQESGGTLMRDVFEFASPLGWLGRLVDALVLGRYLRAFLEERGRVVKEYAETEAWRTVLPAN</sequence>
<evidence type="ECO:0000313" key="2">
    <source>
        <dbReference type="Proteomes" id="UP000197277"/>
    </source>
</evidence>
<reference evidence="1 2" key="1">
    <citation type="submission" date="2017-06" db="EMBL/GenBank/DDBJ databases">
        <title>Hymenobacter amundsenii sp. nov. isolated from regoliths in Antarctica.</title>
        <authorList>
            <person name="Sedlacek I."/>
            <person name="Kralova S."/>
            <person name="Pantucek R."/>
            <person name="Svec P."/>
            <person name="Holochova P."/>
            <person name="Stankova E."/>
            <person name="Vrbovska V."/>
            <person name="Busse H.-J."/>
        </authorList>
    </citation>
    <scope>NUCLEOTIDE SEQUENCE [LARGE SCALE GENOMIC DNA]</scope>
    <source>
        <strain evidence="1 2">CCM 8682</strain>
    </source>
</reference>
<dbReference type="RefSeq" id="WP_088463600.1">
    <property type="nucleotide sequence ID" value="NZ_NIRR01000006.1"/>
</dbReference>
<dbReference type="Proteomes" id="UP000197277">
    <property type="component" value="Unassembled WGS sequence"/>
</dbReference>
<dbReference type="SUPFAM" id="SSF55961">
    <property type="entry name" value="Bet v1-like"/>
    <property type="match status" value="1"/>
</dbReference>
<dbReference type="OrthoDB" id="9801773at2"/>
<dbReference type="CDD" id="cd07820">
    <property type="entry name" value="SRPBCC_3"/>
    <property type="match status" value="1"/>
</dbReference>
<keyword evidence="1" id="KW-0131">Cell cycle</keyword>
<gene>
    <name evidence="1" type="ORF">CDA63_06290</name>
</gene>
<dbReference type="Gene3D" id="3.30.530.20">
    <property type="match status" value="1"/>
</dbReference>